<name>A0ABN3LAS9_9ACTN</name>
<feature type="region of interest" description="Disordered" evidence="1">
    <location>
        <begin position="135"/>
        <end position="239"/>
    </location>
</feature>
<evidence type="ECO:0008006" key="4">
    <source>
        <dbReference type="Google" id="ProtNLM"/>
    </source>
</evidence>
<evidence type="ECO:0000313" key="3">
    <source>
        <dbReference type="Proteomes" id="UP001501721"/>
    </source>
</evidence>
<organism evidence="2 3">
    <name type="scientific">Streptomyces graminearus</name>
    <dbReference type="NCBI Taxonomy" id="284030"/>
    <lineage>
        <taxon>Bacteria</taxon>
        <taxon>Bacillati</taxon>
        <taxon>Actinomycetota</taxon>
        <taxon>Actinomycetes</taxon>
        <taxon>Kitasatosporales</taxon>
        <taxon>Streptomycetaceae</taxon>
        <taxon>Streptomyces</taxon>
    </lineage>
</organism>
<protein>
    <recommendedName>
        <fullName evidence="4">Transposase</fullName>
    </recommendedName>
</protein>
<comment type="caution">
    <text evidence="2">The sequence shown here is derived from an EMBL/GenBank/DDBJ whole genome shotgun (WGS) entry which is preliminary data.</text>
</comment>
<dbReference type="EMBL" id="BAAATL010000010">
    <property type="protein sequence ID" value="GAA2479441.1"/>
    <property type="molecule type" value="Genomic_DNA"/>
</dbReference>
<dbReference type="Proteomes" id="UP001501721">
    <property type="component" value="Unassembled WGS sequence"/>
</dbReference>
<reference evidence="2 3" key="1">
    <citation type="journal article" date="2019" name="Int. J. Syst. Evol. Microbiol.">
        <title>The Global Catalogue of Microorganisms (GCM) 10K type strain sequencing project: providing services to taxonomists for standard genome sequencing and annotation.</title>
        <authorList>
            <consortium name="The Broad Institute Genomics Platform"/>
            <consortium name="The Broad Institute Genome Sequencing Center for Infectious Disease"/>
            <person name="Wu L."/>
            <person name="Ma J."/>
        </authorList>
    </citation>
    <scope>NUCLEOTIDE SEQUENCE [LARGE SCALE GENOMIC DNA]</scope>
    <source>
        <strain evidence="2 3">JCM 6923</strain>
    </source>
</reference>
<proteinExistence type="predicted"/>
<keyword evidence="3" id="KW-1185">Reference proteome</keyword>
<accession>A0ABN3LAS9</accession>
<evidence type="ECO:0000256" key="1">
    <source>
        <dbReference type="SAM" id="MobiDB-lite"/>
    </source>
</evidence>
<evidence type="ECO:0000313" key="2">
    <source>
        <dbReference type="EMBL" id="GAA2479441.1"/>
    </source>
</evidence>
<sequence length="239" mass="24940">MVVPGREVAARVGEEPADTITDWLPAVLPLEQTTTTVYVPGLTLDQAADWLIVVPDRATCRPCAKFAWLLVSRAAVPQLPLIWVHALVTTETLDPVVLTEMPETAAEGAASTAGSTAAAARVGAKRSMDMELRIGASGGTAGGTSHAPPRVGEHPCCLVSSQRGPGAPRTPAAPGRVTAPHARRRPRPAGMRRAPTCGQGRAGQPPVVTVRSADQPPQVPSGSRARSRTRCSSPAVRPR</sequence>
<gene>
    <name evidence="2" type="ORF">GCM10010422_24630</name>
</gene>
<feature type="compositionally biased region" description="Low complexity" evidence="1">
    <location>
        <begin position="163"/>
        <end position="180"/>
    </location>
</feature>